<dbReference type="SUPFAM" id="SSF55797">
    <property type="entry name" value="PR-1-like"/>
    <property type="match status" value="1"/>
</dbReference>
<organism evidence="4 5">
    <name type="scientific">Caenorhabditis japonica</name>
    <dbReference type="NCBI Taxonomy" id="281687"/>
    <lineage>
        <taxon>Eukaryota</taxon>
        <taxon>Metazoa</taxon>
        <taxon>Ecdysozoa</taxon>
        <taxon>Nematoda</taxon>
        <taxon>Chromadorea</taxon>
        <taxon>Rhabditida</taxon>
        <taxon>Rhabditina</taxon>
        <taxon>Rhabditomorpha</taxon>
        <taxon>Rhabditoidea</taxon>
        <taxon>Rhabditidae</taxon>
        <taxon>Peloderinae</taxon>
        <taxon>Caenorhabditis</taxon>
    </lineage>
</organism>
<sequence length="227" mass="25377">MRLFAFLILVLPYHSCDVTSEAYGDESTMMGLLNDYRLDVKIGGVPLNNKKLVVDETLTAEAKRLAASCEPPEHTDNYRASFQRIYPPNLVYDATQELVYEQKLEEAFEIVNSYSKPLPNFLEILVPTQEKIGCGRTNCSYEIAGVTIAPWLICLIGPKSNFSLADFGISETKTAGATLESTSSTSTESTDFEPTVIELTITENFSANFYVPFIFYSILIFFLLVIE</sequence>
<evidence type="ECO:0000256" key="1">
    <source>
        <dbReference type="SAM" id="Phobius"/>
    </source>
</evidence>
<dbReference type="EnsemblMetazoa" id="CJA00007.1">
    <property type="protein sequence ID" value="CJA00007.1"/>
    <property type="gene ID" value="WBGene00119211"/>
</dbReference>
<evidence type="ECO:0000313" key="4">
    <source>
        <dbReference type="EnsemblMetazoa" id="CJA00007.1"/>
    </source>
</evidence>
<evidence type="ECO:0000259" key="3">
    <source>
        <dbReference type="Pfam" id="PF00188"/>
    </source>
</evidence>
<proteinExistence type="predicted"/>
<keyword evidence="5" id="KW-1185">Reference proteome</keyword>
<feature type="signal peptide" evidence="2">
    <location>
        <begin position="1"/>
        <end position="15"/>
    </location>
</feature>
<dbReference type="Pfam" id="PF00188">
    <property type="entry name" value="CAP"/>
    <property type="match status" value="1"/>
</dbReference>
<name>A0A8R1HJ41_CAEJA</name>
<keyword evidence="1" id="KW-1133">Transmembrane helix</keyword>
<dbReference type="AlphaFoldDB" id="A0A8R1HJ41"/>
<reference evidence="4" key="2">
    <citation type="submission" date="2022-06" db="UniProtKB">
        <authorList>
            <consortium name="EnsemblMetazoa"/>
        </authorList>
    </citation>
    <scope>IDENTIFICATION</scope>
    <source>
        <strain evidence="4">DF5081</strain>
    </source>
</reference>
<keyword evidence="1" id="KW-0812">Transmembrane</keyword>
<feature type="transmembrane region" description="Helical" evidence="1">
    <location>
        <begin position="209"/>
        <end position="226"/>
    </location>
</feature>
<feature type="domain" description="SCP" evidence="3">
    <location>
        <begin position="32"/>
        <end position="141"/>
    </location>
</feature>
<keyword evidence="1" id="KW-0472">Membrane</keyword>
<dbReference type="InterPro" id="IPR035940">
    <property type="entry name" value="CAP_sf"/>
</dbReference>
<dbReference type="Gene3D" id="3.40.33.10">
    <property type="entry name" value="CAP"/>
    <property type="match status" value="1"/>
</dbReference>
<evidence type="ECO:0000256" key="2">
    <source>
        <dbReference type="SAM" id="SignalP"/>
    </source>
</evidence>
<dbReference type="InterPro" id="IPR014044">
    <property type="entry name" value="CAP_dom"/>
</dbReference>
<protein>
    <submittedName>
        <fullName evidence="4">SCP domain-containing protein</fullName>
    </submittedName>
</protein>
<evidence type="ECO:0000313" key="5">
    <source>
        <dbReference type="Proteomes" id="UP000005237"/>
    </source>
</evidence>
<feature type="chain" id="PRO_5035832950" evidence="2">
    <location>
        <begin position="16"/>
        <end position="227"/>
    </location>
</feature>
<keyword evidence="2" id="KW-0732">Signal</keyword>
<dbReference type="Proteomes" id="UP000005237">
    <property type="component" value="Unassembled WGS sequence"/>
</dbReference>
<accession>A0A8R1HJ41</accession>
<reference evidence="5" key="1">
    <citation type="submission" date="2010-08" db="EMBL/GenBank/DDBJ databases">
        <authorList>
            <consortium name="Caenorhabditis japonica Sequencing Consortium"/>
            <person name="Wilson R.K."/>
        </authorList>
    </citation>
    <scope>NUCLEOTIDE SEQUENCE [LARGE SCALE GENOMIC DNA]</scope>
    <source>
        <strain evidence="5">DF5081</strain>
    </source>
</reference>